<feature type="coiled-coil region" evidence="5">
    <location>
        <begin position="173"/>
        <end position="200"/>
    </location>
</feature>
<name>A0AAD8KCE2_TARER</name>
<dbReference type="PANTHER" id="PTHR43490:SF135">
    <property type="entry name" value="OS02G0640800 PROTEIN"/>
    <property type="match status" value="1"/>
</dbReference>
<dbReference type="AlphaFoldDB" id="A0AAD8KCE2"/>
<keyword evidence="3" id="KW-0560">Oxidoreductase</keyword>
<dbReference type="GO" id="GO:0016491">
    <property type="term" value="F:oxidoreductase activity"/>
    <property type="evidence" value="ECO:0007669"/>
    <property type="project" value="UniProtKB-KW"/>
</dbReference>
<keyword evidence="2" id="KW-0521">NADP</keyword>
<comment type="similarity">
    <text evidence="1 4">Belongs to the short-chain dehydrogenases/reductases (SDR) family.</text>
</comment>
<dbReference type="Proteomes" id="UP001229421">
    <property type="component" value="Unassembled WGS sequence"/>
</dbReference>
<reference evidence="6" key="1">
    <citation type="journal article" date="2023" name="bioRxiv">
        <title>Improved chromosome-level genome assembly for marigold (Tagetes erecta).</title>
        <authorList>
            <person name="Jiang F."/>
            <person name="Yuan L."/>
            <person name="Wang S."/>
            <person name="Wang H."/>
            <person name="Xu D."/>
            <person name="Wang A."/>
            <person name="Fan W."/>
        </authorList>
    </citation>
    <scope>NUCLEOTIDE SEQUENCE</scope>
    <source>
        <strain evidence="6">WSJ</strain>
        <tissue evidence="6">Leaf</tissue>
    </source>
</reference>
<dbReference type="GO" id="GO:0016020">
    <property type="term" value="C:membrane"/>
    <property type="evidence" value="ECO:0007669"/>
    <property type="project" value="TreeGrafter"/>
</dbReference>
<evidence type="ECO:0000313" key="6">
    <source>
        <dbReference type="EMBL" id="KAK1420337.1"/>
    </source>
</evidence>
<organism evidence="6 7">
    <name type="scientific">Tagetes erecta</name>
    <name type="common">African marigold</name>
    <dbReference type="NCBI Taxonomy" id="13708"/>
    <lineage>
        <taxon>Eukaryota</taxon>
        <taxon>Viridiplantae</taxon>
        <taxon>Streptophyta</taxon>
        <taxon>Embryophyta</taxon>
        <taxon>Tracheophyta</taxon>
        <taxon>Spermatophyta</taxon>
        <taxon>Magnoliopsida</taxon>
        <taxon>eudicotyledons</taxon>
        <taxon>Gunneridae</taxon>
        <taxon>Pentapetalae</taxon>
        <taxon>asterids</taxon>
        <taxon>campanulids</taxon>
        <taxon>Asterales</taxon>
        <taxon>Asteraceae</taxon>
        <taxon>Asteroideae</taxon>
        <taxon>Heliantheae alliance</taxon>
        <taxon>Tageteae</taxon>
        <taxon>Tagetes</taxon>
    </lineage>
</organism>
<evidence type="ECO:0008006" key="8">
    <source>
        <dbReference type="Google" id="ProtNLM"/>
    </source>
</evidence>
<gene>
    <name evidence="6" type="ORF">QVD17_21851</name>
</gene>
<evidence type="ECO:0000256" key="2">
    <source>
        <dbReference type="ARBA" id="ARBA00022857"/>
    </source>
</evidence>
<dbReference type="Pfam" id="PF00106">
    <property type="entry name" value="adh_short"/>
    <property type="match status" value="1"/>
</dbReference>
<dbReference type="InterPro" id="IPR002347">
    <property type="entry name" value="SDR_fam"/>
</dbReference>
<dbReference type="PRINTS" id="PR00080">
    <property type="entry name" value="SDRFAMILY"/>
</dbReference>
<dbReference type="InterPro" id="IPR036291">
    <property type="entry name" value="NAD(P)-bd_dom_sf"/>
</dbReference>
<comment type="caution">
    <text evidence="6">The sequence shown here is derived from an EMBL/GenBank/DDBJ whole genome shotgun (WGS) entry which is preliminary data.</text>
</comment>
<accession>A0AAD8KCE2</accession>
<dbReference type="EMBL" id="JAUHHV010000006">
    <property type="protein sequence ID" value="KAK1420337.1"/>
    <property type="molecule type" value="Genomic_DNA"/>
</dbReference>
<evidence type="ECO:0000256" key="3">
    <source>
        <dbReference type="ARBA" id="ARBA00023002"/>
    </source>
</evidence>
<evidence type="ECO:0000256" key="4">
    <source>
        <dbReference type="RuleBase" id="RU000363"/>
    </source>
</evidence>
<evidence type="ECO:0000313" key="7">
    <source>
        <dbReference type="Proteomes" id="UP001229421"/>
    </source>
</evidence>
<protein>
    <recommendedName>
        <fullName evidence="8">Glucose/ribitol dehydrogenase</fullName>
    </recommendedName>
</protein>
<evidence type="ECO:0000256" key="1">
    <source>
        <dbReference type="ARBA" id="ARBA00006484"/>
    </source>
</evidence>
<dbReference type="SUPFAM" id="SSF51735">
    <property type="entry name" value="NAD(P)-binding Rossmann-fold domains"/>
    <property type="match status" value="1"/>
</dbReference>
<keyword evidence="7" id="KW-1185">Reference proteome</keyword>
<dbReference type="Gene3D" id="3.40.50.720">
    <property type="entry name" value="NAD(P)-binding Rossmann-like Domain"/>
    <property type="match status" value="1"/>
</dbReference>
<dbReference type="PANTHER" id="PTHR43490">
    <property type="entry name" value="(+)-NEOMENTHOL DEHYDROGENASE"/>
    <property type="match status" value="1"/>
</dbReference>
<proteinExistence type="inferred from homology"/>
<sequence>MAQEKRFAIVTGGNRGIGLEICRQLAYAGVEVILTSRDQSRGEEAIENLKASGLSNVVFHQLDINDPTSIACLAKFIQTRYGKLDILINNAAELGIIIHDLEQFKDGGGFVQVLDENVHLVTNIIKEPYELGEKCLKTNYYATKTVTESLIPLLQLSRSPRIVNLTSTYGDLYWFHNEKLKEELEDIDNLTEERIEEIIQGFLTDFKADKLQENGWPLTVSAYKVSKAALNAYTRLMARKYDNMLVNCVNPGYVMTGMTSQTGFITAEEGAKGPVIAALLPDNGPSGVYFDQTHIGSFSSKKIPYTIETVCYGQ</sequence>
<keyword evidence="5" id="KW-0175">Coiled coil</keyword>
<dbReference type="Pfam" id="PF13561">
    <property type="entry name" value="adh_short_C2"/>
    <property type="match status" value="1"/>
</dbReference>
<dbReference type="PRINTS" id="PR00081">
    <property type="entry name" value="GDHRDH"/>
</dbReference>
<evidence type="ECO:0000256" key="5">
    <source>
        <dbReference type="SAM" id="Coils"/>
    </source>
</evidence>